<sequence>MPVVTVKMAKGRSLEVKRRLVAELTKVIADVLDVKPEWVTVLLEEYDRENWASGGNLHIDQFGEGYGRRGS</sequence>
<evidence type="ECO:0000256" key="2">
    <source>
        <dbReference type="ARBA" id="ARBA00023235"/>
    </source>
</evidence>
<dbReference type="OrthoDB" id="5405937at2"/>
<dbReference type="PANTHER" id="PTHR35530">
    <property type="entry name" value="TAUTOMERASE-RELATED"/>
    <property type="match status" value="1"/>
</dbReference>
<protein>
    <submittedName>
        <fullName evidence="4">Putative enzyme</fullName>
        <ecNumber evidence="4">5.3.2.-</ecNumber>
    </submittedName>
</protein>
<dbReference type="GO" id="GO:0016853">
    <property type="term" value="F:isomerase activity"/>
    <property type="evidence" value="ECO:0007669"/>
    <property type="project" value="UniProtKB-KW"/>
</dbReference>
<feature type="domain" description="4-oxalocrotonate tautomerase-like" evidence="3">
    <location>
        <begin position="2"/>
        <end position="57"/>
    </location>
</feature>
<dbReference type="SUPFAM" id="SSF55331">
    <property type="entry name" value="Tautomerase/MIF"/>
    <property type="match status" value="1"/>
</dbReference>
<gene>
    <name evidence="4" type="ORF">SSCH_110018</name>
</gene>
<dbReference type="Pfam" id="PF01361">
    <property type="entry name" value="Tautomerase"/>
    <property type="match status" value="1"/>
</dbReference>
<organism evidence="4 5">
    <name type="scientific">Syntrophaceticus schinkii</name>
    <dbReference type="NCBI Taxonomy" id="499207"/>
    <lineage>
        <taxon>Bacteria</taxon>
        <taxon>Bacillati</taxon>
        <taxon>Bacillota</taxon>
        <taxon>Clostridia</taxon>
        <taxon>Thermoanaerobacterales</taxon>
        <taxon>Thermoanaerobacterales Family III. Incertae Sedis</taxon>
        <taxon>Syntrophaceticus</taxon>
    </lineage>
</organism>
<reference evidence="5" key="1">
    <citation type="submission" date="2015-01" db="EMBL/GenBank/DDBJ databases">
        <authorList>
            <person name="Manzoor Shahid"/>
            <person name="Zubair Saima"/>
        </authorList>
    </citation>
    <scope>NUCLEOTIDE SEQUENCE [LARGE SCALE GENOMIC DNA]</scope>
    <source>
        <strain evidence="5">Sp3</strain>
    </source>
</reference>
<name>A0A0B7MHQ9_9FIRM</name>
<evidence type="ECO:0000313" key="5">
    <source>
        <dbReference type="Proteomes" id="UP000046155"/>
    </source>
</evidence>
<comment type="similarity">
    <text evidence="1">Belongs to the 4-oxalocrotonate tautomerase family.</text>
</comment>
<dbReference type="AlphaFoldDB" id="A0A0B7MHQ9"/>
<proteinExistence type="inferred from homology"/>
<keyword evidence="2 4" id="KW-0413">Isomerase</keyword>
<dbReference type="Gene3D" id="3.30.429.10">
    <property type="entry name" value="Macrophage Migration Inhibitory Factor"/>
    <property type="match status" value="1"/>
</dbReference>
<evidence type="ECO:0000259" key="3">
    <source>
        <dbReference type="Pfam" id="PF01361"/>
    </source>
</evidence>
<accession>A0A0B7MHQ9</accession>
<evidence type="ECO:0000313" key="4">
    <source>
        <dbReference type="EMBL" id="CEO87516.1"/>
    </source>
</evidence>
<dbReference type="EMBL" id="CDRZ01000013">
    <property type="protein sequence ID" value="CEO87516.1"/>
    <property type="molecule type" value="Genomic_DNA"/>
</dbReference>
<dbReference type="Proteomes" id="UP000046155">
    <property type="component" value="Unassembled WGS sequence"/>
</dbReference>
<dbReference type="PANTHER" id="PTHR35530:SF1">
    <property type="entry name" value="2-HYDROXYMUCONATE TAUTOMERASE"/>
    <property type="match status" value="1"/>
</dbReference>
<dbReference type="InterPro" id="IPR014347">
    <property type="entry name" value="Tautomerase/MIF_sf"/>
</dbReference>
<keyword evidence="5" id="KW-1185">Reference proteome</keyword>
<evidence type="ECO:0000256" key="1">
    <source>
        <dbReference type="ARBA" id="ARBA00006723"/>
    </source>
</evidence>
<dbReference type="EC" id="5.3.2.-" evidence="4"/>
<dbReference type="InterPro" id="IPR004370">
    <property type="entry name" value="4-OT-like_dom"/>
</dbReference>
<dbReference type="RefSeq" id="WP_044663875.1">
    <property type="nucleotide sequence ID" value="NZ_CDRZ01000013.1"/>
</dbReference>